<keyword evidence="4 9" id="KW-0732">Signal</keyword>
<dbReference type="AlphaFoldDB" id="A0A6J1LME2"/>
<dbReference type="KEGG" id="dhe:111596113"/>
<keyword evidence="8" id="KW-0449">Lipoprotein</keyword>
<evidence type="ECO:0000256" key="4">
    <source>
        <dbReference type="ARBA" id="ARBA00022729"/>
    </source>
</evidence>
<dbReference type="OMA" id="CDSENYC"/>
<dbReference type="InterPro" id="IPR050975">
    <property type="entry name" value="Sleep_regulator"/>
</dbReference>
<dbReference type="GeneID" id="111596113"/>
<accession>A0A6J1LME2</accession>
<reference evidence="11" key="1">
    <citation type="submission" date="2025-08" db="UniProtKB">
        <authorList>
            <consortium name="RefSeq"/>
        </authorList>
    </citation>
    <scope>IDENTIFICATION</scope>
    <source>
        <strain evidence="11">15085-1641.00</strain>
        <tissue evidence="11">Whole body</tissue>
    </source>
</reference>
<evidence type="ECO:0000256" key="5">
    <source>
        <dbReference type="ARBA" id="ARBA00022989"/>
    </source>
</evidence>
<proteinExistence type="predicted"/>
<dbReference type="RefSeq" id="XP_023165946.2">
    <property type="nucleotide sequence ID" value="XM_023310178.2"/>
</dbReference>
<dbReference type="PANTHER" id="PTHR33562:SF18">
    <property type="entry name" value="BOUDIN-RELATED"/>
    <property type="match status" value="1"/>
</dbReference>
<name>A0A6J1LME2_DROHY</name>
<keyword evidence="5" id="KW-1133">Transmembrane helix</keyword>
<dbReference type="Proteomes" id="UP000504633">
    <property type="component" value="Unplaced"/>
</dbReference>
<evidence type="ECO:0000256" key="7">
    <source>
        <dbReference type="ARBA" id="ARBA00023180"/>
    </source>
</evidence>
<dbReference type="GO" id="GO:0032222">
    <property type="term" value="P:regulation of synaptic transmission, cholinergic"/>
    <property type="evidence" value="ECO:0007669"/>
    <property type="project" value="InterPro"/>
</dbReference>
<keyword evidence="7" id="KW-0325">Glycoprotein</keyword>
<evidence type="ECO:0000313" key="10">
    <source>
        <dbReference type="Proteomes" id="UP000504633"/>
    </source>
</evidence>
<evidence type="ECO:0000256" key="2">
    <source>
        <dbReference type="ARBA" id="ARBA00022622"/>
    </source>
</evidence>
<keyword evidence="2" id="KW-0336">GPI-anchor</keyword>
<evidence type="ECO:0000256" key="3">
    <source>
        <dbReference type="ARBA" id="ARBA00022692"/>
    </source>
</evidence>
<organism evidence="10 11">
    <name type="scientific">Drosophila hydei</name>
    <name type="common">Fruit fly</name>
    <dbReference type="NCBI Taxonomy" id="7224"/>
    <lineage>
        <taxon>Eukaryota</taxon>
        <taxon>Metazoa</taxon>
        <taxon>Ecdysozoa</taxon>
        <taxon>Arthropoda</taxon>
        <taxon>Hexapoda</taxon>
        <taxon>Insecta</taxon>
        <taxon>Pterygota</taxon>
        <taxon>Neoptera</taxon>
        <taxon>Endopterygota</taxon>
        <taxon>Diptera</taxon>
        <taxon>Brachycera</taxon>
        <taxon>Muscomorpha</taxon>
        <taxon>Ephydroidea</taxon>
        <taxon>Drosophilidae</taxon>
        <taxon>Drosophila</taxon>
    </lineage>
</organism>
<dbReference type="PANTHER" id="PTHR33562">
    <property type="entry name" value="ATILLA, ISOFORM B-RELATED-RELATED"/>
    <property type="match status" value="1"/>
</dbReference>
<dbReference type="GO" id="GO:0098552">
    <property type="term" value="C:side of membrane"/>
    <property type="evidence" value="ECO:0007669"/>
    <property type="project" value="UniProtKB-KW"/>
</dbReference>
<sequence length="153" mass="17426">MQYLLCLSCLLTLLATAYAIRCYSCESVYEASCGENFEIENHFKYDCAFIAPPRFLENELSNKNATACVKRVFRENGVNKFVRGCYFGEVNETEIGCKLDPTLTSVQNASCHVCNNENFCNGAEHLELDLWRLPALALFLLSAHWLRAHQREV</sequence>
<keyword evidence="3" id="KW-0812">Transmembrane</keyword>
<evidence type="ECO:0000313" key="11">
    <source>
        <dbReference type="RefSeq" id="XP_023165946.2"/>
    </source>
</evidence>
<keyword evidence="6" id="KW-0472">Membrane</keyword>
<dbReference type="InterPro" id="IPR031424">
    <property type="entry name" value="QVR-like"/>
</dbReference>
<evidence type="ECO:0000256" key="9">
    <source>
        <dbReference type="SAM" id="SignalP"/>
    </source>
</evidence>
<feature type="signal peptide" evidence="9">
    <location>
        <begin position="1"/>
        <end position="19"/>
    </location>
</feature>
<evidence type="ECO:0000256" key="6">
    <source>
        <dbReference type="ARBA" id="ARBA00023136"/>
    </source>
</evidence>
<evidence type="ECO:0000256" key="8">
    <source>
        <dbReference type="ARBA" id="ARBA00023288"/>
    </source>
</evidence>
<keyword evidence="10" id="KW-1185">Reference proteome</keyword>
<dbReference type="OrthoDB" id="6723514at2759"/>
<comment type="subcellular location">
    <subcellularLocation>
        <location evidence="1">Membrane</location>
        <topology evidence="1">Lipid-anchor</topology>
        <topology evidence="1">GPI-anchor</topology>
    </subcellularLocation>
</comment>
<dbReference type="GO" id="GO:0030431">
    <property type="term" value="P:sleep"/>
    <property type="evidence" value="ECO:0007669"/>
    <property type="project" value="InterPro"/>
</dbReference>
<protein>
    <submittedName>
        <fullName evidence="11">Uncharacterized protein LOC111596113</fullName>
    </submittedName>
</protein>
<dbReference type="Pfam" id="PF17064">
    <property type="entry name" value="QVR"/>
    <property type="match status" value="1"/>
</dbReference>
<evidence type="ECO:0000256" key="1">
    <source>
        <dbReference type="ARBA" id="ARBA00004589"/>
    </source>
</evidence>
<gene>
    <name evidence="11" type="primary">LOC111596113</name>
</gene>
<feature type="chain" id="PRO_5027065062" evidence="9">
    <location>
        <begin position="20"/>
        <end position="153"/>
    </location>
</feature>